<name>A0A0B2WK53_METAS</name>
<dbReference type="AlphaFoldDB" id="A0A0B2WK53"/>
<keyword evidence="2" id="KW-1185">Reference proteome</keyword>
<protein>
    <submittedName>
        <fullName evidence="1">Uncharacterized protein</fullName>
    </submittedName>
</protein>
<reference evidence="1 2" key="1">
    <citation type="journal article" date="2014" name="Proc. Natl. Acad. Sci. U.S.A.">
        <title>Trajectory and genomic determinants of fungal-pathogen speciation and host adaptation.</title>
        <authorList>
            <person name="Hu X."/>
            <person name="Xiao G."/>
            <person name="Zheng P."/>
            <person name="Shang Y."/>
            <person name="Su Y."/>
            <person name="Zhang X."/>
            <person name="Liu X."/>
            <person name="Zhan S."/>
            <person name="St Leger R.J."/>
            <person name="Wang C."/>
        </authorList>
    </citation>
    <scope>NUCLEOTIDE SEQUENCE [LARGE SCALE GENOMIC DNA]</scope>
    <source>
        <strain evidence="1 2">ARSEF 1941</strain>
    </source>
</reference>
<gene>
    <name evidence="1" type="ORF">MAM_08269</name>
</gene>
<dbReference type="Gene3D" id="3.40.50.1820">
    <property type="entry name" value="alpha/beta hydrolase"/>
    <property type="match status" value="1"/>
</dbReference>
<dbReference type="RefSeq" id="XP_040674913.1">
    <property type="nucleotide sequence ID" value="XM_040827067.1"/>
</dbReference>
<proteinExistence type="predicted"/>
<dbReference type="GeneID" id="63742724"/>
<dbReference type="OrthoDB" id="9974421at2759"/>
<evidence type="ECO:0000313" key="1">
    <source>
        <dbReference type="EMBL" id="KHN93847.1"/>
    </source>
</evidence>
<evidence type="ECO:0000313" key="2">
    <source>
        <dbReference type="Proteomes" id="UP000030816"/>
    </source>
</evidence>
<accession>A0A0B2WK53</accession>
<comment type="caution">
    <text evidence="1">The sequence shown here is derived from an EMBL/GenBank/DDBJ whole genome shotgun (WGS) entry which is preliminary data.</text>
</comment>
<dbReference type="Proteomes" id="UP000030816">
    <property type="component" value="Unassembled WGS sequence"/>
</dbReference>
<dbReference type="EMBL" id="AZHE01000049">
    <property type="protein sequence ID" value="KHN93847.1"/>
    <property type="molecule type" value="Genomic_DNA"/>
</dbReference>
<dbReference type="STRING" id="1081103.A0A0B2WK53"/>
<dbReference type="HOGENOM" id="CLU_1156625_0_0_1"/>
<organism evidence="1 2">
    <name type="scientific">Metarhizium album (strain ARSEF 1941)</name>
    <dbReference type="NCBI Taxonomy" id="1081103"/>
    <lineage>
        <taxon>Eukaryota</taxon>
        <taxon>Fungi</taxon>
        <taxon>Dikarya</taxon>
        <taxon>Ascomycota</taxon>
        <taxon>Pezizomycotina</taxon>
        <taxon>Sordariomycetes</taxon>
        <taxon>Hypocreomycetidae</taxon>
        <taxon>Hypocreales</taxon>
        <taxon>Clavicipitaceae</taxon>
        <taxon>Metarhizium</taxon>
    </lineage>
</organism>
<sequence>MHTPQRHHHDKRVVDEALWALGCPACADLVAGGAAVRKLNDASPMAQPGTAVTVITSRVDEIVTPPAASFVDETGVNNIYVQDCCGFDPVSHVGEADDLNVRNLVLNSLEKPVYLGCLSLATNLVTRRQQPASLYSNKPASHDHLPGSPNLLLELSHLRSPSSGVLLIIFPRPRSSQSLQCHQVSEKAANSKSSFVAYKGVNLFIARRGSRNMQASKNIAVLYFPVVIVNLHRVSAALNR</sequence>
<dbReference type="InterPro" id="IPR029058">
    <property type="entry name" value="AB_hydrolase_fold"/>
</dbReference>